<keyword evidence="2" id="KW-1185">Reference proteome</keyword>
<gene>
    <name evidence="1" type="ORF">FHS09_001392</name>
</gene>
<dbReference type="EMBL" id="JACHWZ010000005">
    <property type="protein sequence ID" value="MBB3060573.1"/>
    <property type="molecule type" value="Genomic_DNA"/>
</dbReference>
<accession>A0A7W4WAB5</accession>
<reference evidence="1 2" key="1">
    <citation type="submission" date="2020-08" db="EMBL/GenBank/DDBJ databases">
        <title>Genomic Encyclopedia of Type Strains, Phase III (KMG-III): the genomes of soil and plant-associated and newly described type strains.</title>
        <authorList>
            <person name="Whitman W."/>
        </authorList>
    </citation>
    <scope>NUCLEOTIDE SEQUENCE [LARGE SCALE GENOMIC DNA]</scope>
    <source>
        <strain evidence="1 2">CECT 8799</strain>
    </source>
</reference>
<dbReference type="AlphaFoldDB" id="A0A7W4WAB5"/>
<evidence type="ECO:0000313" key="2">
    <source>
        <dbReference type="Proteomes" id="UP000535937"/>
    </source>
</evidence>
<protein>
    <recommendedName>
        <fullName evidence="3">DUF2946 domain-containing protein</fullName>
    </recommendedName>
</protein>
<evidence type="ECO:0000313" key="1">
    <source>
        <dbReference type="EMBL" id="MBB3060573.1"/>
    </source>
</evidence>
<evidence type="ECO:0008006" key="3">
    <source>
        <dbReference type="Google" id="ProtNLM"/>
    </source>
</evidence>
<organism evidence="1 2">
    <name type="scientific">Microbulbifer rhizosphaerae</name>
    <dbReference type="NCBI Taxonomy" id="1562603"/>
    <lineage>
        <taxon>Bacteria</taxon>
        <taxon>Pseudomonadati</taxon>
        <taxon>Pseudomonadota</taxon>
        <taxon>Gammaproteobacteria</taxon>
        <taxon>Cellvibrionales</taxon>
        <taxon>Microbulbiferaceae</taxon>
        <taxon>Microbulbifer</taxon>
    </lineage>
</organism>
<proteinExistence type="predicted"/>
<comment type="caution">
    <text evidence="1">The sequence shown here is derived from an EMBL/GenBank/DDBJ whole genome shotgun (WGS) entry which is preliminary data.</text>
</comment>
<sequence length="141" mass="15116">MAQRRPFNLHRWQAALLLAVFLAVRGLVPAGFMPAPLAGGAPYGYCHGDNRSALLLELLAPRHNGHHHPVGHQHDAPTAQSFADNHCSFSSVAAAAVTGTAEIFAGIAGISPSFSSPTQNSAQRHRYFLPPERAPPNFLHL</sequence>
<dbReference type="Proteomes" id="UP000535937">
    <property type="component" value="Unassembled WGS sequence"/>
</dbReference>
<dbReference type="RefSeq" id="WP_183458073.1">
    <property type="nucleotide sequence ID" value="NZ_JACHWZ010000005.1"/>
</dbReference>
<name>A0A7W4WAB5_9GAMM</name>